<organism evidence="2 3">
    <name type="scientific">Aliikangiella marina</name>
    <dbReference type="NCBI Taxonomy" id="1712262"/>
    <lineage>
        <taxon>Bacteria</taxon>
        <taxon>Pseudomonadati</taxon>
        <taxon>Pseudomonadota</taxon>
        <taxon>Gammaproteobacteria</taxon>
        <taxon>Oceanospirillales</taxon>
        <taxon>Pleioneaceae</taxon>
        <taxon>Aliikangiella</taxon>
    </lineage>
</organism>
<evidence type="ECO:0000313" key="2">
    <source>
        <dbReference type="EMBL" id="TQV73785.1"/>
    </source>
</evidence>
<evidence type="ECO:0000313" key="3">
    <source>
        <dbReference type="Proteomes" id="UP000317839"/>
    </source>
</evidence>
<keyword evidence="3" id="KW-1185">Reference proteome</keyword>
<feature type="transmembrane region" description="Helical" evidence="1">
    <location>
        <begin position="375"/>
        <end position="391"/>
    </location>
</feature>
<dbReference type="GO" id="GO:0016874">
    <property type="term" value="F:ligase activity"/>
    <property type="evidence" value="ECO:0007669"/>
    <property type="project" value="UniProtKB-KW"/>
</dbReference>
<keyword evidence="2" id="KW-0436">Ligase</keyword>
<evidence type="ECO:0000256" key="1">
    <source>
        <dbReference type="SAM" id="Phobius"/>
    </source>
</evidence>
<feature type="transmembrane region" description="Helical" evidence="1">
    <location>
        <begin position="189"/>
        <end position="209"/>
    </location>
</feature>
<feature type="transmembrane region" description="Helical" evidence="1">
    <location>
        <begin position="68"/>
        <end position="86"/>
    </location>
</feature>
<dbReference type="RefSeq" id="WP_142942493.1">
    <property type="nucleotide sequence ID" value="NZ_VIKR01000003.1"/>
</dbReference>
<dbReference type="Proteomes" id="UP000317839">
    <property type="component" value="Unassembled WGS sequence"/>
</dbReference>
<sequence>MDQKAIYPQNFEERVVWHSIIWTFPFYLIGALYIVAPAMGWLMILYLAKKLWLQNEATPEEERIRIPFGVWVWVIGMLMMLVALWMGHMDWQLGTAKTIKSSIGWAKGWALMAVFPLIGCLKIRPEIIYRATSKVCLHALMIFPFLVVAYLVGLPQELYISPLKIVGGPGPEFFRVSLFSVTPEGGVRWFLFAPWAPALGFVACIYLLFSLQESTKWMWIGVIGSLLMILMCKSRLAIVVTVLLPIFLFGASNLLKPWIMFQGATVSLFAGFWADRIIEFFQELQAGFRAARADSSRVREALGRIAVDRWQSEAPVWGHGIVERGPHLVEYMPIGSHHSWYGLLFVKGAIGLGALAIPLAYSFFELLVKCQANKTARVGLGVITILFFYTFGENLEILAYLFWPGLIIVGIAHCQPLPKIKAIVTQQNPARELNSHT</sequence>
<reference evidence="2 3" key="1">
    <citation type="submission" date="2019-06" db="EMBL/GenBank/DDBJ databases">
        <title>Draft genome of Aliikangiella marina GYP-15.</title>
        <authorList>
            <person name="Wang G."/>
        </authorList>
    </citation>
    <scope>NUCLEOTIDE SEQUENCE [LARGE SCALE GENOMIC DNA]</scope>
    <source>
        <strain evidence="2 3">GYP-15</strain>
    </source>
</reference>
<feature type="transmembrane region" description="Helical" evidence="1">
    <location>
        <begin position="340"/>
        <end position="363"/>
    </location>
</feature>
<dbReference type="OrthoDB" id="484624at2"/>
<name>A0A545T9A7_9GAMM</name>
<feature type="transmembrane region" description="Helical" evidence="1">
    <location>
        <begin position="221"/>
        <end position="248"/>
    </location>
</feature>
<keyword evidence="1" id="KW-1133">Transmembrane helix</keyword>
<keyword evidence="1" id="KW-0812">Transmembrane</keyword>
<protein>
    <submittedName>
        <fullName evidence="2">O-antigen ligase domain-containing protein</fullName>
    </submittedName>
</protein>
<feature type="transmembrane region" description="Helical" evidence="1">
    <location>
        <begin position="397"/>
        <end position="414"/>
    </location>
</feature>
<comment type="caution">
    <text evidence="2">The sequence shown here is derived from an EMBL/GenBank/DDBJ whole genome shotgun (WGS) entry which is preliminary data.</text>
</comment>
<feature type="transmembrane region" description="Helical" evidence="1">
    <location>
        <begin position="20"/>
        <end position="47"/>
    </location>
</feature>
<dbReference type="AlphaFoldDB" id="A0A545T9A7"/>
<feature type="transmembrane region" description="Helical" evidence="1">
    <location>
        <begin position="135"/>
        <end position="153"/>
    </location>
</feature>
<proteinExistence type="predicted"/>
<feature type="transmembrane region" description="Helical" evidence="1">
    <location>
        <begin position="106"/>
        <end position="123"/>
    </location>
</feature>
<gene>
    <name evidence="2" type="ORF">FLL45_13020</name>
</gene>
<dbReference type="EMBL" id="VIKR01000003">
    <property type="protein sequence ID" value="TQV73785.1"/>
    <property type="molecule type" value="Genomic_DNA"/>
</dbReference>
<keyword evidence="1" id="KW-0472">Membrane</keyword>
<accession>A0A545T9A7</accession>